<evidence type="ECO:0000256" key="9">
    <source>
        <dbReference type="ARBA" id="ARBA00024792"/>
    </source>
</evidence>
<gene>
    <name evidence="11" type="primary">tlcA</name>
    <name evidence="12" type="ORF">HT99x_003650</name>
    <name evidence="11" type="ORF">HT99x_00989</name>
</gene>
<dbReference type="STRING" id="295108.HT99x_00989"/>
<evidence type="ECO:0000256" key="7">
    <source>
        <dbReference type="ARBA" id="ARBA00022989"/>
    </source>
</evidence>
<accession>A0A0Q9YM16</accession>
<keyword evidence="13" id="KW-1185">Reference proteome</keyword>
<feature type="transmembrane region" description="Helical" evidence="10">
    <location>
        <begin position="98"/>
        <end position="118"/>
    </location>
</feature>
<feature type="transmembrane region" description="Helical" evidence="10">
    <location>
        <begin position="230"/>
        <end position="249"/>
    </location>
</feature>
<organism evidence="11">
    <name type="scientific">Candidatus Berkiella aquae</name>
    <dbReference type="NCBI Taxonomy" id="295108"/>
    <lineage>
        <taxon>Bacteria</taxon>
        <taxon>Pseudomonadati</taxon>
        <taxon>Pseudomonadota</taxon>
        <taxon>Gammaproteobacteria</taxon>
        <taxon>Candidatus Berkiellales</taxon>
        <taxon>Candidatus Berkiellaceae</taxon>
        <taxon>Candidatus Berkiella</taxon>
    </lineage>
</organism>
<feature type="transmembrane region" description="Helical" evidence="10">
    <location>
        <begin position="150"/>
        <end position="176"/>
    </location>
</feature>
<keyword evidence="4 10" id="KW-0812">Transmembrane</keyword>
<evidence type="ECO:0000256" key="8">
    <source>
        <dbReference type="ARBA" id="ARBA00023136"/>
    </source>
</evidence>
<evidence type="ECO:0000313" key="11">
    <source>
        <dbReference type="EMBL" id="KRG21797.1"/>
    </source>
</evidence>
<dbReference type="GO" id="GO:0005524">
    <property type="term" value="F:ATP binding"/>
    <property type="evidence" value="ECO:0007669"/>
    <property type="project" value="UniProtKB-KW"/>
</dbReference>
<feature type="transmembrane region" description="Helical" evidence="10">
    <location>
        <begin position="459"/>
        <end position="487"/>
    </location>
</feature>
<comment type="subcellular location">
    <subcellularLocation>
        <location evidence="1 10">Membrane</location>
        <topology evidence="1 10">Multi-pass membrane protein</topology>
    </subcellularLocation>
</comment>
<dbReference type="EMBL" id="LKAJ02000001">
    <property type="protein sequence ID" value="MCS5710511.1"/>
    <property type="molecule type" value="Genomic_DNA"/>
</dbReference>
<dbReference type="RefSeq" id="WP_075065625.1">
    <property type="nucleotide sequence ID" value="NZ_LKAJ02000001.1"/>
</dbReference>
<reference evidence="11" key="1">
    <citation type="submission" date="2015-09" db="EMBL/GenBank/DDBJ databases">
        <title>Draft Genome Sequences of Two Novel Amoeba-resistant Intranuclear Bacteria, Candidatus Berkiella cookevillensis and Candidatus Berkiella aquae.</title>
        <authorList>
            <person name="Mehari Y.T."/>
            <person name="Arivett B.A."/>
            <person name="Farone A.L."/>
            <person name="Gunderson J.H."/>
            <person name="Farone M.B."/>
        </authorList>
    </citation>
    <scope>NUCLEOTIDE SEQUENCE [LARGE SCALE GENOMIC DNA]</scope>
    <source>
        <strain evidence="11">HT99</strain>
    </source>
</reference>
<comment type="function">
    <text evidence="9">Provides the rickettsial cell with host ATP in exchange for rickettsial ADP. This is an obligate exchange system. This energy acquiring activity is an important component of rickettsial parasitism.</text>
</comment>
<evidence type="ECO:0000256" key="6">
    <source>
        <dbReference type="ARBA" id="ARBA00022840"/>
    </source>
</evidence>
<dbReference type="PANTHER" id="PTHR31187:SF1">
    <property type="entry name" value="ADP,ATP CARRIER PROTEIN 1"/>
    <property type="match status" value="1"/>
</dbReference>
<dbReference type="EMBL" id="LKAJ01000003">
    <property type="protein sequence ID" value="KRG21797.1"/>
    <property type="molecule type" value="Genomic_DNA"/>
</dbReference>
<comment type="caution">
    <text evidence="11">The sequence shown here is derived from an EMBL/GenBank/DDBJ whole genome shotgun (WGS) entry which is preliminary data.</text>
</comment>
<comment type="similarity">
    <text evidence="2 10">Belongs to the ADP/ATP translocase tlc family.</text>
</comment>
<name>A0A0Q9YM16_9GAMM</name>
<dbReference type="SUPFAM" id="SSF103473">
    <property type="entry name" value="MFS general substrate transporter"/>
    <property type="match status" value="1"/>
</dbReference>
<evidence type="ECO:0000256" key="10">
    <source>
        <dbReference type="RuleBase" id="RU363121"/>
    </source>
</evidence>
<evidence type="ECO:0000256" key="4">
    <source>
        <dbReference type="ARBA" id="ARBA00022692"/>
    </source>
</evidence>
<feature type="transmembrane region" description="Helical" evidence="10">
    <location>
        <begin position="188"/>
        <end position="210"/>
    </location>
</feature>
<keyword evidence="8 10" id="KW-0472">Membrane</keyword>
<feature type="transmembrane region" description="Helical" evidence="10">
    <location>
        <begin position="288"/>
        <end position="306"/>
    </location>
</feature>
<dbReference type="AlphaFoldDB" id="A0A0Q9YM16"/>
<protein>
    <recommendedName>
        <fullName evidence="10">ADP,ATP carrier protein</fullName>
    </recommendedName>
</protein>
<evidence type="ECO:0000313" key="13">
    <source>
        <dbReference type="Proteomes" id="UP000051497"/>
    </source>
</evidence>
<keyword evidence="6 10" id="KW-0067">ATP-binding</keyword>
<keyword evidence="7 10" id="KW-1133">Transmembrane helix</keyword>
<keyword evidence="3 10" id="KW-0813">Transport</keyword>
<evidence type="ECO:0000256" key="3">
    <source>
        <dbReference type="ARBA" id="ARBA00022448"/>
    </source>
</evidence>
<sequence>MNKNMHVDPPKSALAKIRMFLWPIYGREHLKFLPMTLMISLILFNYTVLRNMKDTLVITATEGSEVIVFLKSWGVLPSAILFFFIYSKLSNLLKRQTLFYVTVSFFLLYFAVFALVLYPHQTLLHPHQSADWLITHLPAGLKSFVNMYKYWSFSIFYILAELWGSVVSALLFWQLANSIVKVSEAKRFYAHFYLLANLATAFSGIVSAHFSKKGMNIEDPIASYGVTVNYLVWTVVGCGLVVMFLYYYLDKYVIPDPTLVDPSESLPTKKKLKMGMKDSINFILHNKYLGWIALLVICYGISINLVEVAWKNQVGLFLPNPSDKQAFFGMYSTIAGLSTVAVILIGGGLMRWLGWKVAALLTPIVIGVTGSLFFYFMIFDKSAAALVTGLGTTALAFAVYMGALQVILSKSTKYALFDPTKEMTYIPLDEESKVKGKAAVDVVGGRLGKAGGAFLQQAMLIFIGPMAVIAPYSAIAMIIFVLIWIVAVFKLHTLFVQAGGEKAWNE</sequence>
<feature type="transmembrane region" description="Helical" evidence="10">
    <location>
        <begin position="326"/>
        <end position="345"/>
    </location>
</feature>
<proteinExistence type="inferred from homology"/>
<dbReference type="PATRIC" id="fig|1590043.3.peg.998"/>
<dbReference type="GO" id="GO:0016020">
    <property type="term" value="C:membrane"/>
    <property type="evidence" value="ECO:0007669"/>
    <property type="project" value="UniProtKB-SubCell"/>
</dbReference>
<evidence type="ECO:0000256" key="1">
    <source>
        <dbReference type="ARBA" id="ARBA00004141"/>
    </source>
</evidence>
<dbReference type="Proteomes" id="UP000051497">
    <property type="component" value="Unassembled WGS sequence"/>
</dbReference>
<dbReference type="GO" id="GO:0005471">
    <property type="term" value="F:ATP:ADP antiporter activity"/>
    <property type="evidence" value="ECO:0007669"/>
    <property type="project" value="InterPro"/>
</dbReference>
<evidence type="ECO:0000256" key="5">
    <source>
        <dbReference type="ARBA" id="ARBA00022741"/>
    </source>
</evidence>
<feature type="transmembrane region" description="Helical" evidence="10">
    <location>
        <begin position="384"/>
        <end position="408"/>
    </location>
</feature>
<dbReference type="PANTHER" id="PTHR31187">
    <property type="match status" value="1"/>
</dbReference>
<keyword evidence="5 10" id="KW-0547">Nucleotide-binding</keyword>
<dbReference type="Pfam" id="PF03219">
    <property type="entry name" value="TLC"/>
    <property type="match status" value="1"/>
</dbReference>
<feature type="transmembrane region" description="Helical" evidence="10">
    <location>
        <begin position="29"/>
        <end position="46"/>
    </location>
</feature>
<dbReference type="InterPro" id="IPR004667">
    <property type="entry name" value="ADP_ATP_car_bac_type"/>
</dbReference>
<reference evidence="12" key="3">
    <citation type="submission" date="2021-06" db="EMBL/GenBank/DDBJ databases">
        <title>Genomic Description and Analysis of Intracellular Bacteria, Candidatus Berkiella cookevillensis and Candidatus Berkiella aquae.</title>
        <authorList>
            <person name="Kidane D.T."/>
            <person name="Mehari Y.T."/>
            <person name="Rice F.C."/>
            <person name="Arivett B.A."/>
            <person name="Farone A.L."/>
            <person name="Berk S.G."/>
            <person name="Farone M.B."/>
        </authorList>
    </citation>
    <scope>NUCLEOTIDE SEQUENCE</scope>
    <source>
        <strain evidence="12">HT99</strain>
    </source>
</reference>
<dbReference type="OrthoDB" id="19786at2"/>
<dbReference type="NCBIfam" id="TIGR00769">
    <property type="entry name" value="AAA"/>
    <property type="match status" value="1"/>
</dbReference>
<evidence type="ECO:0000313" key="12">
    <source>
        <dbReference type="EMBL" id="MCS5710511.1"/>
    </source>
</evidence>
<feature type="transmembrane region" description="Helical" evidence="10">
    <location>
        <begin position="66"/>
        <end position="86"/>
    </location>
</feature>
<reference evidence="12" key="2">
    <citation type="journal article" date="2016" name="Genome Announc.">
        <title>Draft Genome Sequences of Two Novel Amoeba-Resistant Intranuclear Bacteria, 'Candidatus Berkiella cookevillensis' and 'Candidatus Berkiella aquae'.</title>
        <authorList>
            <person name="Mehari Y.T."/>
            <person name="Arivett B.A."/>
            <person name="Farone A.L."/>
            <person name="Gunderson J.H."/>
            <person name="Farone M.B."/>
        </authorList>
    </citation>
    <scope>NUCLEOTIDE SEQUENCE</scope>
    <source>
        <strain evidence="12">HT99</strain>
    </source>
</reference>
<dbReference type="InterPro" id="IPR036259">
    <property type="entry name" value="MFS_trans_sf"/>
</dbReference>
<feature type="transmembrane region" description="Helical" evidence="10">
    <location>
        <begin position="357"/>
        <end position="378"/>
    </location>
</feature>
<evidence type="ECO:0000256" key="2">
    <source>
        <dbReference type="ARBA" id="ARBA00007127"/>
    </source>
</evidence>
<dbReference type="Gene3D" id="1.20.1250.20">
    <property type="entry name" value="MFS general substrate transporter like domains"/>
    <property type="match status" value="1"/>
</dbReference>